<sequence length="233" mass="26393">MDDYQETERFGMENDFEDGQWIGGEFYYRQRKDKRRQTKDDILFGVFADSDSDDDDYNARKRKKDLSKKSSDLTKPVSFVSTGTVMPNQEIDCNSKEEIAAENQNASIDDQQPKKIKQGAQQRREREREKSKIANASQSIRQEPDSGDVGAFEKHTKGIEMRLLEKMGYKGGGLGKNEQGIVAPIEAKMRPKLIGMGFNDFKESNLSALQVLEEEKSCSECLSLIVVLLRSSG</sequence>
<keyword evidence="2" id="KW-1185">Reference proteome</keyword>
<name>A0ACC0PXW7_RHOML</name>
<protein>
    <submittedName>
        <fullName evidence="1">Uncharacterized protein</fullName>
    </submittedName>
</protein>
<organism evidence="1 2">
    <name type="scientific">Rhododendron molle</name>
    <name type="common">Chinese azalea</name>
    <name type="synonym">Azalea mollis</name>
    <dbReference type="NCBI Taxonomy" id="49168"/>
    <lineage>
        <taxon>Eukaryota</taxon>
        <taxon>Viridiplantae</taxon>
        <taxon>Streptophyta</taxon>
        <taxon>Embryophyta</taxon>
        <taxon>Tracheophyta</taxon>
        <taxon>Spermatophyta</taxon>
        <taxon>Magnoliopsida</taxon>
        <taxon>eudicotyledons</taxon>
        <taxon>Gunneridae</taxon>
        <taxon>Pentapetalae</taxon>
        <taxon>asterids</taxon>
        <taxon>Ericales</taxon>
        <taxon>Ericaceae</taxon>
        <taxon>Ericoideae</taxon>
        <taxon>Rhodoreae</taxon>
        <taxon>Rhododendron</taxon>
    </lineage>
</organism>
<comment type="caution">
    <text evidence="1">The sequence shown here is derived from an EMBL/GenBank/DDBJ whole genome shotgun (WGS) entry which is preliminary data.</text>
</comment>
<accession>A0ACC0PXW7</accession>
<dbReference type="Proteomes" id="UP001062846">
    <property type="component" value="Chromosome 2"/>
</dbReference>
<dbReference type="EMBL" id="CM046389">
    <property type="protein sequence ID" value="KAI8569984.1"/>
    <property type="molecule type" value="Genomic_DNA"/>
</dbReference>
<gene>
    <name evidence="1" type="ORF">RHMOL_Rhmol02G0319500</name>
</gene>
<proteinExistence type="predicted"/>
<evidence type="ECO:0000313" key="1">
    <source>
        <dbReference type="EMBL" id="KAI8569984.1"/>
    </source>
</evidence>
<evidence type="ECO:0000313" key="2">
    <source>
        <dbReference type="Proteomes" id="UP001062846"/>
    </source>
</evidence>
<reference evidence="1" key="1">
    <citation type="submission" date="2022-02" db="EMBL/GenBank/DDBJ databases">
        <title>Plant Genome Project.</title>
        <authorList>
            <person name="Zhang R.-G."/>
        </authorList>
    </citation>
    <scope>NUCLEOTIDE SEQUENCE</scope>
    <source>
        <strain evidence="1">AT1</strain>
    </source>
</reference>